<name>A0A0E0LVM9_ORYPU</name>
<dbReference type="AlphaFoldDB" id="A0A0E0LVM9"/>
<dbReference type="PANTHER" id="PTHR31639">
    <property type="entry name" value="F-BOX PROTEIN-LIKE"/>
    <property type="match status" value="1"/>
</dbReference>
<reference evidence="2" key="2">
    <citation type="submission" date="2018-05" db="EMBL/GenBank/DDBJ databases">
        <title>OpunRS2 (Oryza punctata Reference Sequence Version 2).</title>
        <authorList>
            <person name="Zhang J."/>
            <person name="Kudrna D."/>
            <person name="Lee S."/>
            <person name="Talag J."/>
            <person name="Welchert J."/>
            <person name="Wing R.A."/>
        </authorList>
    </citation>
    <scope>NUCLEOTIDE SEQUENCE [LARGE SCALE GENOMIC DNA]</scope>
</reference>
<evidence type="ECO:0000259" key="1">
    <source>
        <dbReference type="Pfam" id="PF00646"/>
    </source>
</evidence>
<dbReference type="PANTHER" id="PTHR31639:SF56">
    <property type="entry name" value="OS08G0461800 PROTEIN"/>
    <property type="match status" value="1"/>
</dbReference>
<keyword evidence="3" id="KW-1185">Reference proteome</keyword>
<accession>A0A0E0LVM9</accession>
<dbReference type="InterPro" id="IPR001810">
    <property type="entry name" value="F-box_dom"/>
</dbReference>
<sequence>MLSDVLSRLPISDAVRTSALSRAWRRRWESVPYLTFSWPRHTPPGAITAVLRRCSGPVRKFSNLHVREASVRHSDRWLLLLARKKISDLRSIEKAIVDCAIYTDDRDFIKLITGLSRARELEFVMPAGERNASNINTLHIELFDDPLEIDEADTDFLNGQWTDDLFSNLRSVYVRNMTCK</sequence>
<dbReference type="EnsemblPlants" id="OPUNC08G15170.1">
    <property type="protein sequence ID" value="OPUNC08G15170.1"/>
    <property type="gene ID" value="OPUNC08G15170"/>
</dbReference>
<dbReference type="InterPro" id="IPR036047">
    <property type="entry name" value="F-box-like_dom_sf"/>
</dbReference>
<dbReference type="Proteomes" id="UP000026962">
    <property type="component" value="Chromosome 8"/>
</dbReference>
<dbReference type="STRING" id="4537.A0A0E0LVM9"/>
<evidence type="ECO:0000313" key="2">
    <source>
        <dbReference type="EnsemblPlants" id="OPUNC08G15170.1"/>
    </source>
</evidence>
<reference evidence="2" key="1">
    <citation type="submission" date="2015-04" db="UniProtKB">
        <authorList>
            <consortium name="EnsemblPlants"/>
        </authorList>
    </citation>
    <scope>IDENTIFICATION</scope>
</reference>
<organism evidence="2">
    <name type="scientific">Oryza punctata</name>
    <name type="common">Red rice</name>
    <dbReference type="NCBI Taxonomy" id="4537"/>
    <lineage>
        <taxon>Eukaryota</taxon>
        <taxon>Viridiplantae</taxon>
        <taxon>Streptophyta</taxon>
        <taxon>Embryophyta</taxon>
        <taxon>Tracheophyta</taxon>
        <taxon>Spermatophyta</taxon>
        <taxon>Magnoliopsida</taxon>
        <taxon>Liliopsida</taxon>
        <taxon>Poales</taxon>
        <taxon>Poaceae</taxon>
        <taxon>BOP clade</taxon>
        <taxon>Oryzoideae</taxon>
        <taxon>Oryzeae</taxon>
        <taxon>Oryzinae</taxon>
        <taxon>Oryza</taxon>
    </lineage>
</organism>
<feature type="domain" description="F-box" evidence="1">
    <location>
        <begin position="2"/>
        <end position="32"/>
    </location>
</feature>
<proteinExistence type="predicted"/>
<dbReference type="Gramene" id="OPUNC08G15170.1">
    <property type="protein sequence ID" value="OPUNC08G15170.1"/>
    <property type="gene ID" value="OPUNC08G15170"/>
</dbReference>
<dbReference type="Pfam" id="PF00646">
    <property type="entry name" value="F-box"/>
    <property type="match status" value="1"/>
</dbReference>
<evidence type="ECO:0000313" key="3">
    <source>
        <dbReference type="Proteomes" id="UP000026962"/>
    </source>
</evidence>
<dbReference type="SUPFAM" id="SSF81383">
    <property type="entry name" value="F-box domain"/>
    <property type="match status" value="1"/>
</dbReference>
<dbReference type="HOGENOM" id="CLU_1498641_0_0_1"/>
<protein>
    <recommendedName>
        <fullName evidence="1">F-box domain-containing protein</fullName>
    </recommendedName>
</protein>